<dbReference type="SUPFAM" id="SSF46785">
    <property type="entry name" value="Winged helix' DNA-binding domain"/>
    <property type="match status" value="1"/>
</dbReference>
<dbReference type="FunFam" id="1.25.40.570:FF:000005">
    <property type="entry name" value="26S proteasome regulatory subunit N7"/>
    <property type="match status" value="1"/>
</dbReference>
<dbReference type="PROSITE" id="PS50250">
    <property type="entry name" value="PCI"/>
    <property type="match status" value="1"/>
</dbReference>
<dbReference type="GO" id="GO:0043161">
    <property type="term" value="P:proteasome-mediated ubiquitin-dependent protein catabolic process"/>
    <property type="evidence" value="ECO:0007669"/>
    <property type="project" value="TreeGrafter"/>
</dbReference>
<accession>A0A316Z0V3</accession>
<dbReference type="Pfam" id="PF10602">
    <property type="entry name" value="RPN7"/>
    <property type="match status" value="1"/>
</dbReference>
<dbReference type="GeneID" id="37271068"/>
<dbReference type="OrthoDB" id="1452at2759"/>
<dbReference type="EMBL" id="KZ819308">
    <property type="protein sequence ID" value="PWN94946.1"/>
    <property type="molecule type" value="Genomic_DNA"/>
</dbReference>
<dbReference type="PANTHER" id="PTHR14145:SF1">
    <property type="entry name" value="26S PROTEASOME NON-ATPASE REGULATORY SUBUNIT 6"/>
    <property type="match status" value="1"/>
</dbReference>
<evidence type="ECO:0000256" key="3">
    <source>
        <dbReference type="ARBA" id="ARBA00093502"/>
    </source>
</evidence>
<dbReference type="SMART" id="SM00088">
    <property type="entry name" value="PINT"/>
    <property type="match status" value="1"/>
</dbReference>
<dbReference type="STRING" id="58919.A0A316Z0V3"/>
<evidence type="ECO:0000256" key="4">
    <source>
        <dbReference type="SAM" id="Coils"/>
    </source>
</evidence>
<dbReference type="Pfam" id="PF01399">
    <property type="entry name" value="PCI"/>
    <property type="match status" value="1"/>
</dbReference>
<dbReference type="PANTHER" id="PTHR14145">
    <property type="entry name" value="26S PROTESOME SUBUNIT 6"/>
    <property type="match status" value="1"/>
</dbReference>
<evidence type="ECO:0000313" key="8">
    <source>
        <dbReference type="Proteomes" id="UP000245946"/>
    </source>
</evidence>
<keyword evidence="8" id="KW-1185">Reference proteome</keyword>
<dbReference type="GO" id="GO:0008541">
    <property type="term" value="C:proteasome regulatory particle, lid subcomplex"/>
    <property type="evidence" value="ECO:0007669"/>
    <property type="project" value="UniProtKB-ARBA"/>
</dbReference>
<evidence type="ECO:0000256" key="5">
    <source>
        <dbReference type="SAM" id="MobiDB-lite"/>
    </source>
</evidence>
<dbReference type="InterPro" id="IPR011990">
    <property type="entry name" value="TPR-like_helical_dom_sf"/>
</dbReference>
<protein>
    <submittedName>
        <fullName evidence="7">Putative RPN7-subunit of the regulatory particle of the proteasome</fullName>
    </submittedName>
</protein>
<organism evidence="7 8">
    <name type="scientific">Tilletiopsis washingtonensis</name>
    <dbReference type="NCBI Taxonomy" id="58919"/>
    <lineage>
        <taxon>Eukaryota</taxon>
        <taxon>Fungi</taxon>
        <taxon>Dikarya</taxon>
        <taxon>Basidiomycota</taxon>
        <taxon>Ustilaginomycotina</taxon>
        <taxon>Exobasidiomycetes</taxon>
        <taxon>Entylomatales</taxon>
        <taxon>Entylomatales incertae sedis</taxon>
        <taxon>Tilletiopsis</taxon>
    </lineage>
</organism>
<dbReference type="RefSeq" id="XP_025595225.1">
    <property type="nucleotide sequence ID" value="XM_025743524.1"/>
</dbReference>
<dbReference type="InterPro" id="IPR019585">
    <property type="entry name" value="Rpn7/CSN1"/>
</dbReference>
<keyword evidence="1 7" id="KW-0647">Proteasome</keyword>
<evidence type="ECO:0000313" key="7">
    <source>
        <dbReference type="EMBL" id="PWN94946.1"/>
    </source>
</evidence>
<comment type="function">
    <text evidence="2">Component of the 19S cap proteasome complex which acts as a regulatory subunit of the 26S proteasome, involved in the ATP-dependent degradation of ubiquitinated proteins.</text>
</comment>
<dbReference type="InterPro" id="IPR045135">
    <property type="entry name" value="Rpn7_N"/>
</dbReference>
<proteinExistence type="predicted"/>
<dbReference type="Proteomes" id="UP000245946">
    <property type="component" value="Unassembled WGS sequence"/>
</dbReference>
<comment type="subunit">
    <text evidence="3">The 26S proteasome is composed of a core protease, known as the 20S proteasome, capped at one or both ends by the 19S regulatory complex (RC). The RC is composed of at least 18 different subunits in two subcomplexes, the base and the lid, which form the portions proximal and distal to the 20S proteolytic core, respectively. Component of the lid subcomplex of the 19S RC.</text>
</comment>
<sequence>MSTSTADAAKAPAATTAAAADDDVPQPLPNLALQQLHFAILSPRTEQAERKQKAEELLKGIEADEMAPYLSALLAGPAGDVLPSRAKELLAPLQAKNEEALRLMDEAQTRLEENEGEMEVNAVRRQRAKYLARIGDKDRALEAHTTAIEKAAGLGSRLDLTLAQIRIGLFHGDATVTTEGIARAKELVEEGGDWDRRNRLKVYEGLHLLSIRQFKQGGELFLDALSTFTATELISYNEFVTLTVLANMLSLERREIKKKIIESPEVLQVIDEIPHLRTFTTSLYGCDYATFFVALAAVEQTHLLPSRVLSTHTRFYVRSMRVLAYQQLLASYSSVTLQAMASAFGVSEGFIDEELARFIAAGRISAAIDRVSGTIETRRSTSTTAAYERVLKEGDVTLSSLQKLSRTLVG</sequence>
<dbReference type="InterPro" id="IPR000717">
    <property type="entry name" value="PCI_dom"/>
</dbReference>
<evidence type="ECO:0000259" key="6">
    <source>
        <dbReference type="PROSITE" id="PS50250"/>
    </source>
</evidence>
<dbReference type="Gene3D" id="1.25.40.570">
    <property type="match status" value="1"/>
</dbReference>
<feature type="compositionally biased region" description="Low complexity" evidence="5">
    <location>
        <begin position="1"/>
        <end position="19"/>
    </location>
</feature>
<name>A0A316Z0V3_9BASI</name>
<keyword evidence="4" id="KW-0175">Coiled coil</keyword>
<feature type="region of interest" description="Disordered" evidence="5">
    <location>
        <begin position="1"/>
        <end position="26"/>
    </location>
</feature>
<dbReference type="InterPro" id="IPR036390">
    <property type="entry name" value="WH_DNA-bd_sf"/>
</dbReference>
<reference evidence="7 8" key="1">
    <citation type="journal article" date="2018" name="Mol. Biol. Evol.">
        <title>Broad Genomic Sampling Reveals a Smut Pathogenic Ancestry of the Fungal Clade Ustilaginomycotina.</title>
        <authorList>
            <person name="Kijpornyongpan T."/>
            <person name="Mondo S.J."/>
            <person name="Barry K."/>
            <person name="Sandor L."/>
            <person name="Lee J."/>
            <person name="Lipzen A."/>
            <person name="Pangilinan J."/>
            <person name="LaButti K."/>
            <person name="Hainaut M."/>
            <person name="Henrissat B."/>
            <person name="Grigoriev I.V."/>
            <person name="Spatafora J.W."/>
            <person name="Aime M.C."/>
        </authorList>
    </citation>
    <scope>NUCLEOTIDE SEQUENCE [LARGE SCALE GENOMIC DNA]</scope>
    <source>
        <strain evidence="7 8">MCA 4186</strain>
    </source>
</reference>
<feature type="coiled-coil region" evidence="4">
    <location>
        <begin position="90"/>
        <end position="117"/>
    </location>
</feature>
<gene>
    <name evidence="7" type="ORF">FA09DRAFT_332604</name>
</gene>
<feature type="domain" description="PCI" evidence="6">
    <location>
        <begin position="213"/>
        <end position="382"/>
    </location>
</feature>
<dbReference type="AlphaFoldDB" id="A0A316Z0V3"/>
<evidence type="ECO:0000256" key="1">
    <source>
        <dbReference type="ARBA" id="ARBA00022942"/>
    </source>
</evidence>
<dbReference type="SUPFAM" id="SSF48452">
    <property type="entry name" value="TPR-like"/>
    <property type="match status" value="1"/>
</dbReference>
<evidence type="ECO:0000256" key="2">
    <source>
        <dbReference type="ARBA" id="ARBA00093435"/>
    </source>
</evidence>